<dbReference type="NCBIfam" id="TIGR01430">
    <property type="entry name" value="aden_deam"/>
    <property type="match status" value="1"/>
</dbReference>
<dbReference type="HAMAP" id="MF_01962">
    <property type="entry name" value="Adenine_deaminase"/>
    <property type="match status" value="1"/>
</dbReference>
<evidence type="ECO:0000313" key="7">
    <source>
        <dbReference type="EMBL" id="TQM75298.1"/>
    </source>
</evidence>
<dbReference type="GO" id="GO:0005829">
    <property type="term" value="C:cytosol"/>
    <property type="evidence" value="ECO:0007669"/>
    <property type="project" value="TreeGrafter"/>
</dbReference>
<dbReference type="SUPFAM" id="SSF51556">
    <property type="entry name" value="Metallo-dependent hydrolases"/>
    <property type="match status" value="1"/>
</dbReference>
<reference evidence="7 8" key="1">
    <citation type="submission" date="2019-06" db="EMBL/GenBank/DDBJ databases">
        <title>Sequencing the genomes of 1000 actinobacteria strains.</title>
        <authorList>
            <person name="Klenk H.-P."/>
        </authorList>
    </citation>
    <scope>NUCLEOTIDE SEQUENCE [LARGE SCALE GENOMIC DNA]</scope>
    <source>
        <strain evidence="7 8">DSM 43186</strain>
    </source>
</reference>
<dbReference type="GO" id="GO:0043103">
    <property type="term" value="P:hypoxanthine salvage"/>
    <property type="evidence" value="ECO:0007669"/>
    <property type="project" value="UniProtKB-UniRule"/>
</dbReference>
<keyword evidence="3 5" id="KW-0862">Zinc</keyword>
<dbReference type="GO" id="GO:0006146">
    <property type="term" value="P:adenine catabolic process"/>
    <property type="evidence" value="ECO:0007669"/>
    <property type="project" value="UniProtKB-UniRule"/>
</dbReference>
<comment type="cofactor">
    <cofactor evidence="5">
        <name>Zn(2+)</name>
        <dbReference type="ChEBI" id="CHEBI:29105"/>
    </cofactor>
    <text evidence="5">Binds 1 zinc ion per subunit.</text>
</comment>
<evidence type="ECO:0000256" key="2">
    <source>
        <dbReference type="ARBA" id="ARBA00022801"/>
    </source>
</evidence>
<sequence length="332" mass="36411">MGRLLPKAELHVHIEGTLEPELVVGLARRNGVTLPADGVDGLRARYRFEGLQSFLDVLNANMAVLRTERDFYDMTLGYLRRARDNGVRRAEIFFDLQAHLARGVPMDAVFDGLAAAVADGERELGVSAALLLCIVRDRGPEEAERVLREAIRRHRDRFIGIGLASAELGHPPSLFREVYAIAAAEGLRRTVHAGEEGPPGYVREALDLLGAERIDHGIRAMEDPDLVARLRAERVPLTVCPLSNVRLGIVPSLREHPLPAMLRANLMVTVNSDNPAYVGGYAEDNYRALRDELGLDPTTLATIAANSFDAAFLDPETRARFQAELRTGAANG</sequence>
<dbReference type="Pfam" id="PF00962">
    <property type="entry name" value="A_deaminase"/>
    <property type="match status" value="1"/>
</dbReference>
<dbReference type="InterPro" id="IPR032466">
    <property type="entry name" value="Metal_Hydrolase"/>
</dbReference>
<dbReference type="InterPro" id="IPR006330">
    <property type="entry name" value="Ado/ade_deaminase"/>
</dbReference>
<evidence type="ECO:0000313" key="8">
    <source>
        <dbReference type="Proteomes" id="UP000319213"/>
    </source>
</evidence>
<accession>A0A543IXJ8</accession>
<dbReference type="CDD" id="cd01320">
    <property type="entry name" value="ADA"/>
    <property type="match status" value="1"/>
</dbReference>
<name>A0A543IXJ8_9ACTN</name>
<dbReference type="Gene3D" id="3.20.20.140">
    <property type="entry name" value="Metal-dependent hydrolases"/>
    <property type="match status" value="1"/>
</dbReference>
<keyword evidence="1 5" id="KW-0479">Metal-binding</keyword>
<dbReference type="GO" id="GO:0000034">
    <property type="term" value="F:adenine deaminase activity"/>
    <property type="evidence" value="ECO:0007669"/>
    <property type="project" value="UniProtKB-UniRule"/>
</dbReference>
<protein>
    <recommendedName>
        <fullName evidence="5">Adenine deaminase</fullName>
        <shortName evidence="5">ADE</shortName>
        <ecNumber evidence="5">3.5.4.2</ecNumber>
    </recommendedName>
    <alternativeName>
        <fullName evidence="5">Adenine aminohydrolase</fullName>
        <shortName evidence="5">AAH</shortName>
    </alternativeName>
</protein>
<comment type="function">
    <text evidence="5">Catalyzes the hydrolytic deamination of adenine to hypoxanthine. Plays an important role in the purine salvage pathway and in nitrogen catabolism.</text>
</comment>
<feature type="domain" description="Adenosine deaminase" evidence="6">
    <location>
        <begin position="6"/>
        <end position="324"/>
    </location>
</feature>
<feature type="active site" description="Proton donor" evidence="5">
    <location>
        <position position="195"/>
    </location>
</feature>
<proteinExistence type="inferred from homology"/>
<dbReference type="EMBL" id="VFPQ01000001">
    <property type="protein sequence ID" value="TQM75298.1"/>
    <property type="molecule type" value="Genomic_DNA"/>
</dbReference>
<evidence type="ECO:0000259" key="6">
    <source>
        <dbReference type="Pfam" id="PF00962"/>
    </source>
</evidence>
<feature type="binding site" evidence="5">
    <location>
        <position position="13"/>
    </location>
    <ligand>
        <name>Zn(2+)</name>
        <dbReference type="ChEBI" id="CHEBI:29105"/>
        <note>catalytic</note>
    </ligand>
</feature>
<feature type="site" description="Important for catalytic activity" evidence="5">
    <location>
        <position position="216"/>
    </location>
</feature>
<evidence type="ECO:0000256" key="5">
    <source>
        <dbReference type="HAMAP-Rule" id="MF_01962"/>
    </source>
</evidence>
<dbReference type="InterPro" id="IPR001365">
    <property type="entry name" value="A_deaminase_dom"/>
</dbReference>
<comment type="caution">
    <text evidence="7">The sequence shown here is derived from an EMBL/GenBank/DDBJ whole genome shotgun (WGS) entry which is preliminary data.</text>
</comment>
<evidence type="ECO:0000256" key="1">
    <source>
        <dbReference type="ARBA" id="ARBA00022723"/>
    </source>
</evidence>
<keyword evidence="8" id="KW-1185">Reference proteome</keyword>
<feature type="binding site" evidence="5">
    <location>
        <position position="273"/>
    </location>
    <ligand>
        <name>Zn(2+)</name>
        <dbReference type="ChEBI" id="CHEBI:29105"/>
        <note>catalytic</note>
    </ligand>
</feature>
<comment type="similarity">
    <text evidence="5">Belongs to the metallo-dependent hydrolases superfamily. Adenosine and AMP deaminases family. Adenine deaminase type 2 subfamily.</text>
</comment>
<dbReference type="GO" id="GO:0008270">
    <property type="term" value="F:zinc ion binding"/>
    <property type="evidence" value="ECO:0007669"/>
    <property type="project" value="UniProtKB-UniRule"/>
</dbReference>
<comment type="catalytic activity">
    <reaction evidence="5">
        <text>adenine + H2O + H(+) = hypoxanthine + NH4(+)</text>
        <dbReference type="Rhea" id="RHEA:23688"/>
        <dbReference type="ChEBI" id="CHEBI:15377"/>
        <dbReference type="ChEBI" id="CHEBI:15378"/>
        <dbReference type="ChEBI" id="CHEBI:16708"/>
        <dbReference type="ChEBI" id="CHEBI:17368"/>
        <dbReference type="ChEBI" id="CHEBI:28938"/>
        <dbReference type="EC" id="3.5.4.2"/>
    </reaction>
</comment>
<feature type="binding site" evidence="5">
    <location>
        <position position="192"/>
    </location>
    <ligand>
        <name>Zn(2+)</name>
        <dbReference type="ChEBI" id="CHEBI:29105"/>
        <note>catalytic</note>
    </ligand>
</feature>
<comment type="caution">
    <text evidence="5">Lacks conserved residue(s) required for the propagation of feature annotation.</text>
</comment>
<feature type="binding site" evidence="5">
    <location>
        <position position="11"/>
    </location>
    <ligand>
        <name>Zn(2+)</name>
        <dbReference type="ChEBI" id="CHEBI:29105"/>
        <note>catalytic</note>
    </ligand>
</feature>
<dbReference type="InterPro" id="IPR028892">
    <property type="entry name" value="ADE"/>
</dbReference>
<dbReference type="NCBIfam" id="NF006850">
    <property type="entry name" value="PRK09358.1-6"/>
    <property type="match status" value="1"/>
</dbReference>
<organism evidence="7 8">
    <name type="scientific">Thermopolyspora flexuosa</name>
    <dbReference type="NCBI Taxonomy" id="103836"/>
    <lineage>
        <taxon>Bacteria</taxon>
        <taxon>Bacillati</taxon>
        <taxon>Actinomycetota</taxon>
        <taxon>Actinomycetes</taxon>
        <taxon>Streptosporangiales</taxon>
        <taxon>Streptosporangiaceae</taxon>
        <taxon>Thermopolyspora</taxon>
    </lineage>
</organism>
<dbReference type="AlphaFoldDB" id="A0A543IXJ8"/>
<evidence type="ECO:0000256" key="3">
    <source>
        <dbReference type="ARBA" id="ARBA00022833"/>
    </source>
</evidence>
<dbReference type="GO" id="GO:0009117">
    <property type="term" value="P:nucleotide metabolic process"/>
    <property type="evidence" value="ECO:0007669"/>
    <property type="project" value="UniProtKB-KW"/>
</dbReference>
<dbReference type="Proteomes" id="UP000319213">
    <property type="component" value="Unassembled WGS sequence"/>
</dbReference>
<evidence type="ECO:0000256" key="4">
    <source>
        <dbReference type="ARBA" id="ARBA00023080"/>
    </source>
</evidence>
<dbReference type="PANTHER" id="PTHR43114:SF6">
    <property type="entry name" value="ADENINE DEAMINASE"/>
    <property type="match status" value="1"/>
</dbReference>
<keyword evidence="4 5" id="KW-0546">Nucleotide metabolism</keyword>
<keyword evidence="2 5" id="KW-0378">Hydrolase</keyword>
<dbReference type="EC" id="3.5.4.2" evidence="5"/>
<dbReference type="RefSeq" id="WP_211350227.1">
    <property type="nucleotide sequence ID" value="NZ_BMPV01000011.1"/>
</dbReference>
<gene>
    <name evidence="7" type="ORF">FHX40_2003</name>
</gene>
<dbReference type="PANTHER" id="PTHR43114">
    <property type="entry name" value="ADENINE DEAMINASE"/>
    <property type="match status" value="1"/>
</dbReference>